<comment type="caution">
    <text evidence="19">The sequence shown here is derived from an EMBL/GenBank/DDBJ whole genome shotgun (WGS) entry which is preliminary data.</text>
</comment>
<feature type="region of interest" description="Disordered" evidence="16">
    <location>
        <begin position="388"/>
        <end position="407"/>
    </location>
</feature>
<evidence type="ECO:0000256" key="15">
    <source>
        <dbReference type="PROSITE-ProRule" id="PRU00175"/>
    </source>
</evidence>
<evidence type="ECO:0000256" key="3">
    <source>
        <dbReference type="ARBA" id="ARBA00004906"/>
    </source>
</evidence>
<feature type="transmembrane region" description="Helical" evidence="17">
    <location>
        <begin position="9"/>
        <end position="26"/>
    </location>
</feature>
<dbReference type="Gene3D" id="3.30.40.10">
    <property type="entry name" value="Zinc/RING finger domain, C3HC4 (zinc finger)"/>
    <property type="match status" value="1"/>
</dbReference>
<feature type="compositionally biased region" description="Low complexity" evidence="16">
    <location>
        <begin position="388"/>
        <end position="406"/>
    </location>
</feature>
<keyword evidence="20" id="KW-1185">Reference proteome</keyword>
<evidence type="ECO:0000256" key="10">
    <source>
        <dbReference type="ARBA" id="ARBA00022786"/>
    </source>
</evidence>
<sequence>MEYLNGRRSFIIYALASTILAGLAVYESLSASPNFYSAGIRLAKDVHLIIVGNWLIAMSIIVGKILQTIMFGELKLIEIEHIYERSWYTVTSLLMSIAMFRHENNLLVGTLVLGLLFMTVFHWILADRIEFLFQHAETLKDVLKNFAMVFFDLLDSASKYIMNTIEIVYLSFNEDEEILEPKGIILKFLELIVSTLRVTAVGFVFVGLVYAYRIPVNFTGDLYVASSRLITQLKDIYFYFKAKRQLDNCLEQVTDEDLERDDVCIICRDDMSLDETVGKNHRTYPKKLHCGHILHFGCLKSWLERSHCCPTCRADVFKSDTNRFNANEEDAPQDRPLEQADQEVNLDEQQQQNPEGNVQNDQPDIIPTNNNTTATGSSFEEIINRTRNNHTNNSTSTSNLHSSSSNQRLPILEEANTNEAEATTTHENRPESKSSTVNINGSNNHIIHNEITNNEFSIQLPRNALLPPEWSVLPLLRVNNRRPNAESYSVNLK</sequence>
<dbReference type="Pfam" id="PF13639">
    <property type="entry name" value="zf-RING_2"/>
    <property type="match status" value="1"/>
</dbReference>
<dbReference type="PANTHER" id="PTHR22763:SF184">
    <property type="entry name" value="E3 UBIQUITIN-PROTEIN LIGASE SYNOVIOLIN"/>
    <property type="match status" value="1"/>
</dbReference>
<comment type="subcellular location">
    <subcellularLocation>
        <location evidence="2">Endoplasmic reticulum membrane</location>
        <topology evidence="2">Multi-pass membrane protein</topology>
    </subcellularLocation>
</comment>
<proteinExistence type="inferred from homology"/>
<dbReference type="InterPro" id="IPR013083">
    <property type="entry name" value="Znf_RING/FYVE/PHD"/>
</dbReference>
<dbReference type="GO" id="GO:0008270">
    <property type="term" value="F:zinc ion binding"/>
    <property type="evidence" value="ECO:0007669"/>
    <property type="project" value="UniProtKB-KW"/>
</dbReference>
<keyword evidence="12" id="KW-0862">Zinc</keyword>
<evidence type="ECO:0000256" key="2">
    <source>
        <dbReference type="ARBA" id="ARBA00004477"/>
    </source>
</evidence>
<dbReference type="GO" id="GO:0061630">
    <property type="term" value="F:ubiquitin protein ligase activity"/>
    <property type="evidence" value="ECO:0007669"/>
    <property type="project" value="UniProtKB-EC"/>
</dbReference>
<dbReference type="SUPFAM" id="SSF57850">
    <property type="entry name" value="RING/U-box"/>
    <property type="match status" value="1"/>
</dbReference>
<evidence type="ECO:0000256" key="16">
    <source>
        <dbReference type="SAM" id="MobiDB-lite"/>
    </source>
</evidence>
<keyword evidence="10" id="KW-0833">Ubl conjugation pathway</keyword>
<protein>
    <recommendedName>
        <fullName evidence="5">RING-type E3 ubiquitin transferase</fullName>
        <ecNumber evidence="5">2.3.2.27</ecNumber>
    </recommendedName>
</protein>
<dbReference type="InterPro" id="IPR058051">
    <property type="entry name" value="Znf_RING_synoviolin"/>
</dbReference>
<gene>
    <name evidence="19" type="ORF">Cboi02_000387800</name>
</gene>
<keyword evidence="8" id="KW-0479">Metal-binding</keyword>
<keyword evidence="7 17" id="KW-0812">Transmembrane</keyword>
<dbReference type="InterPro" id="IPR001841">
    <property type="entry name" value="Znf_RING"/>
</dbReference>
<evidence type="ECO:0000259" key="18">
    <source>
        <dbReference type="PROSITE" id="PS50089"/>
    </source>
</evidence>
<evidence type="ECO:0000256" key="5">
    <source>
        <dbReference type="ARBA" id="ARBA00012483"/>
    </source>
</evidence>
<dbReference type="PROSITE" id="PS50089">
    <property type="entry name" value="ZF_RING_2"/>
    <property type="match status" value="1"/>
</dbReference>
<dbReference type="InterPro" id="IPR057992">
    <property type="entry name" value="TPR_SYVN1_N"/>
</dbReference>
<dbReference type="GO" id="GO:0043161">
    <property type="term" value="P:proteasome-mediated ubiquitin-dependent protein catabolic process"/>
    <property type="evidence" value="ECO:0007669"/>
    <property type="project" value="TreeGrafter"/>
</dbReference>
<evidence type="ECO:0000256" key="9">
    <source>
        <dbReference type="ARBA" id="ARBA00022771"/>
    </source>
</evidence>
<comment type="pathway">
    <text evidence="3">Protein modification; protein ubiquitination.</text>
</comment>
<evidence type="ECO:0000256" key="13">
    <source>
        <dbReference type="ARBA" id="ARBA00022989"/>
    </source>
</evidence>
<dbReference type="Pfam" id="PF25563">
    <property type="entry name" value="TPR_SYVN1_N"/>
    <property type="match status" value="2"/>
</dbReference>
<dbReference type="CDD" id="cd16479">
    <property type="entry name" value="RING-H2_synoviolin"/>
    <property type="match status" value="1"/>
</dbReference>
<comment type="catalytic activity">
    <reaction evidence="1">
        <text>S-ubiquitinyl-[E2 ubiquitin-conjugating enzyme]-L-cysteine + [acceptor protein]-L-lysine = [E2 ubiquitin-conjugating enzyme]-L-cysteine + N(6)-ubiquitinyl-[acceptor protein]-L-lysine.</text>
        <dbReference type="EC" id="2.3.2.27"/>
    </reaction>
</comment>
<dbReference type="SMART" id="SM00184">
    <property type="entry name" value="RING"/>
    <property type="match status" value="1"/>
</dbReference>
<feature type="region of interest" description="Disordered" evidence="16">
    <location>
        <begin position="419"/>
        <end position="441"/>
    </location>
</feature>
<evidence type="ECO:0000313" key="19">
    <source>
        <dbReference type="EMBL" id="GME73047.1"/>
    </source>
</evidence>
<evidence type="ECO:0000256" key="1">
    <source>
        <dbReference type="ARBA" id="ARBA00000900"/>
    </source>
</evidence>
<evidence type="ECO:0000256" key="11">
    <source>
        <dbReference type="ARBA" id="ARBA00022824"/>
    </source>
</evidence>
<dbReference type="Proteomes" id="UP001165120">
    <property type="component" value="Unassembled WGS sequence"/>
</dbReference>
<evidence type="ECO:0000256" key="6">
    <source>
        <dbReference type="ARBA" id="ARBA00022679"/>
    </source>
</evidence>
<comment type="similarity">
    <text evidence="4">Belongs to the HRD1 family.</text>
</comment>
<dbReference type="EC" id="2.3.2.27" evidence="5"/>
<dbReference type="GO" id="GO:0036503">
    <property type="term" value="P:ERAD pathway"/>
    <property type="evidence" value="ECO:0007669"/>
    <property type="project" value="TreeGrafter"/>
</dbReference>
<keyword evidence="14 17" id="KW-0472">Membrane</keyword>
<dbReference type="EMBL" id="BSXN01001435">
    <property type="protein sequence ID" value="GME73047.1"/>
    <property type="molecule type" value="Genomic_DNA"/>
</dbReference>
<feature type="domain" description="RING-type" evidence="18">
    <location>
        <begin position="264"/>
        <end position="313"/>
    </location>
</feature>
<evidence type="ECO:0000256" key="7">
    <source>
        <dbReference type="ARBA" id="ARBA00022692"/>
    </source>
</evidence>
<evidence type="ECO:0000256" key="14">
    <source>
        <dbReference type="ARBA" id="ARBA00023136"/>
    </source>
</evidence>
<feature type="transmembrane region" description="Helical" evidence="17">
    <location>
        <begin position="46"/>
        <end position="70"/>
    </location>
</feature>
<keyword evidence="11" id="KW-0256">Endoplasmic reticulum</keyword>
<feature type="region of interest" description="Disordered" evidence="16">
    <location>
        <begin position="347"/>
        <end position="375"/>
    </location>
</feature>
<keyword evidence="9 15" id="KW-0863">Zinc-finger</keyword>
<accession>A0A9W6T352</accession>
<evidence type="ECO:0000256" key="12">
    <source>
        <dbReference type="ARBA" id="ARBA00022833"/>
    </source>
</evidence>
<keyword evidence="6" id="KW-0808">Transferase</keyword>
<reference evidence="19" key="1">
    <citation type="submission" date="2023-04" db="EMBL/GenBank/DDBJ databases">
        <title>Candida boidinii NBRC 10035.</title>
        <authorList>
            <person name="Ichikawa N."/>
            <person name="Sato H."/>
            <person name="Tonouchi N."/>
        </authorList>
    </citation>
    <scope>NUCLEOTIDE SEQUENCE</scope>
    <source>
        <strain evidence="19">NBRC 10035</strain>
    </source>
</reference>
<evidence type="ECO:0000256" key="8">
    <source>
        <dbReference type="ARBA" id="ARBA00022723"/>
    </source>
</evidence>
<dbReference type="GO" id="GO:0005789">
    <property type="term" value="C:endoplasmic reticulum membrane"/>
    <property type="evidence" value="ECO:0007669"/>
    <property type="project" value="UniProtKB-SubCell"/>
</dbReference>
<feature type="transmembrane region" description="Helical" evidence="17">
    <location>
        <begin position="106"/>
        <end position="125"/>
    </location>
</feature>
<evidence type="ECO:0000256" key="4">
    <source>
        <dbReference type="ARBA" id="ARBA00010089"/>
    </source>
</evidence>
<evidence type="ECO:0000313" key="20">
    <source>
        <dbReference type="Proteomes" id="UP001165120"/>
    </source>
</evidence>
<dbReference type="PANTHER" id="PTHR22763">
    <property type="entry name" value="RING ZINC FINGER PROTEIN"/>
    <property type="match status" value="1"/>
</dbReference>
<dbReference type="InterPro" id="IPR050731">
    <property type="entry name" value="HRD1_E3_ubiq-ligases"/>
</dbReference>
<keyword evidence="13 17" id="KW-1133">Transmembrane helix</keyword>
<evidence type="ECO:0000256" key="17">
    <source>
        <dbReference type="SAM" id="Phobius"/>
    </source>
</evidence>
<dbReference type="AlphaFoldDB" id="A0A9W6T352"/>
<organism evidence="19 20">
    <name type="scientific">Candida boidinii</name>
    <name type="common">Yeast</name>
    <dbReference type="NCBI Taxonomy" id="5477"/>
    <lineage>
        <taxon>Eukaryota</taxon>
        <taxon>Fungi</taxon>
        <taxon>Dikarya</taxon>
        <taxon>Ascomycota</taxon>
        <taxon>Saccharomycotina</taxon>
        <taxon>Pichiomycetes</taxon>
        <taxon>Pichiales</taxon>
        <taxon>Pichiaceae</taxon>
        <taxon>Ogataea</taxon>
        <taxon>Ogataea/Candida clade</taxon>
    </lineage>
</organism>
<name>A0A9W6T352_CANBO</name>